<accession>A0ABU9TV43</accession>
<gene>
    <name evidence="1" type="ORF">WNY58_13365</name>
</gene>
<proteinExistence type="predicted"/>
<protein>
    <recommendedName>
        <fullName evidence="3">Lipoprotein</fullName>
    </recommendedName>
</protein>
<organism evidence="1 2">
    <name type="scientific">Neptuniibacter pectenicola</name>
    <dbReference type="NCBI Taxonomy" id="1806669"/>
    <lineage>
        <taxon>Bacteria</taxon>
        <taxon>Pseudomonadati</taxon>
        <taxon>Pseudomonadota</taxon>
        <taxon>Gammaproteobacteria</taxon>
        <taxon>Oceanospirillales</taxon>
        <taxon>Oceanospirillaceae</taxon>
        <taxon>Neptuniibacter</taxon>
    </lineage>
</organism>
<name>A0ABU9TV43_9GAMM</name>
<reference evidence="1 2" key="1">
    <citation type="submission" date="2024-03" db="EMBL/GenBank/DDBJ databases">
        <title>Community enrichment and isolation of bacterial strains for fucoidan degradation.</title>
        <authorList>
            <person name="Sichert A."/>
        </authorList>
    </citation>
    <scope>NUCLEOTIDE SEQUENCE [LARGE SCALE GENOMIC DNA]</scope>
    <source>
        <strain evidence="1 2">AS76</strain>
    </source>
</reference>
<dbReference type="PROSITE" id="PS51257">
    <property type="entry name" value="PROKAR_LIPOPROTEIN"/>
    <property type="match status" value="1"/>
</dbReference>
<dbReference type="Proteomes" id="UP001449225">
    <property type="component" value="Unassembled WGS sequence"/>
</dbReference>
<evidence type="ECO:0008006" key="3">
    <source>
        <dbReference type="Google" id="ProtNLM"/>
    </source>
</evidence>
<dbReference type="EMBL" id="JBBMRA010000014">
    <property type="protein sequence ID" value="MEM5537378.1"/>
    <property type="molecule type" value="Genomic_DNA"/>
</dbReference>
<evidence type="ECO:0000313" key="2">
    <source>
        <dbReference type="Proteomes" id="UP001449225"/>
    </source>
</evidence>
<keyword evidence="2" id="KW-1185">Reference proteome</keyword>
<comment type="caution">
    <text evidence="1">The sequence shown here is derived from an EMBL/GenBank/DDBJ whole genome shotgun (WGS) entry which is preliminary data.</text>
</comment>
<sequence>MRFILVIASLVLLTGCLDKNAKPFEVKNLAKSDIDMVADVNIREWRQLTRELTIKLYKRNPKELKKVSGMTINTRLDQLFPAERLPNGFAELGYSDGVDAVPLAFSDEYQGDRVFALMAGITGMLNAAYDGKQEVFILDDLDQQKLYNAARNLESIAWHLNNRKDSEGQLYILSNGISSDGISNYSYERILGKLIGIQDLMADIISDKTSRTINRVVQGAASMTFLPI</sequence>
<evidence type="ECO:0000313" key="1">
    <source>
        <dbReference type="EMBL" id="MEM5537378.1"/>
    </source>
</evidence>
<dbReference type="RefSeq" id="WP_075109572.1">
    <property type="nucleotide sequence ID" value="NZ_JBBMRA010000014.1"/>
</dbReference>